<dbReference type="PROSITE" id="PS50878">
    <property type="entry name" value="RT_POL"/>
    <property type="match status" value="1"/>
</dbReference>
<dbReference type="InterPro" id="IPR005135">
    <property type="entry name" value="Endo/exonuclease/phosphatase"/>
</dbReference>
<dbReference type="InterPro" id="IPR036691">
    <property type="entry name" value="Endo/exonu/phosph_ase_sf"/>
</dbReference>
<sequence length="977" mass="113057">MSIQHNLKISQWNSRSAISNKGSLMHYLNNKSIDILLISETWFKKDISYHFKNYNLVRKDRNDGFGGVAILIHNSITFSELNLNSNFNTEIEVCGVTIKYKTKDLNILSIYRPPKSKSSINDWTNIFSQVNNSAIIGGDFNAHHTIWGSSYNDTVGTQLINTADDLNLIVINNGEPTVLTRPDQNSSAIDVTFVTPDIANKIHWYIHSDTLGSNHFIINMEILDSTTTEEFIPRSKWNIRKANWNLYTTSVENFFNSVYEMDSTSDKYCFLIDSMNHAAHISIPQYKTFKNKIRCSPPWWNTECDTIIKERQEALTEYKKNANFNNYIKCQASMAKTKKNLKLIAKKSWKDFVSSLNKNTPTTTLWKQARKLNRKSIPNAYNLDNTLEDEIFDKIAPPSVKPPNTHNYIPEKQSHFLLEPFNITELEYVLKNRNNTSPGFDNIKYPMIQHLPKIAKLLMLDIFNCVISNKSVIDQFHDVIVLPILKPGKNSNLAQSYRPISLMSCMLKTLERMIKHRLEWWVEKNKLLPDFQFGYKKGYGTLDALSTLVTDIQNTFSNNTYLPTICLDIESAYDNVSLDILREKLIKHFHIPPQLAEALYNFYSCRKIYLRTNYNKLIGPRYNNLGLPQGSVLSPLLFNMYTADLHKVPTDIFKFQIIQYADDFLLYSQAKTYDNSVQTLGRIQCCVNLWFNQNGFEIAQNKSTVCIFTRHNIPKIENLKLNGYDYAFASSIKYLGMILDRKLTWKLHIDFMINRCNKGLNFLKSVSRIWWGADVETSLLFYRSYIRSIIDYGSILYGSASKHILNKVDVVQNLGLRICLGAMKSTPNKALHVEALEIPLNYRRKYLSQKFLMKIRYLNIGLYQNINKLNVADLTNKYWKLKNSPPLCEAFRDLLNFDCDYNMIDSFGLEDFHSFLHTVKLVKPSYHENSNISSNILRTFLDNWPDSINIYTDASKTLVGTGCAFSYLLLKQKKYLS</sequence>
<evidence type="ECO:0000259" key="1">
    <source>
        <dbReference type="PROSITE" id="PS50878"/>
    </source>
</evidence>
<dbReference type="PANTHER" id="PTHR36688">
    <property type="entry name" value="ENDO/EXONUCLEASE/PHOSPHATASE DOMAIN-CONTAINING PROTEIN"/>
    <property type="match status" value="1"/>
</dbReference>
<dbReference type="Pfam" id="PF00078">
    <property type="entry name" value="RVT_1"/>
    <property type="match status" value="1"/>
</dbReference>
<accession>A0ABM5JLL8</accession>
<dbReference type="InterPro" id="IPR043502">
    <property type="entry name" value="DNA/RNA_pol_sf"/>
</dbReference>
<dbReference type="RefSeq" id="XP_050498825.1">
    <property type="nucleotide sequence ID" value="XM_050642868.1"/>
</dbReference>
<protein>
    <recommendedName>
        <fullName evidence="1">Reverse transcriptase domain-containing protein</fullName>
    </recommendedName>
</protein>
<dbReference type="SUPFAM" id="SSF56219">
    <property type="entry name" value="DNase I-like"/>
    <property type="match status" value="1"/>
</dbReference>
<dbReference type="Gene3D" id="3.60.10.10">
    <property type="entry name" value="Endonuclease/exonuclease/phosphatase"/>
    <property type="match status" value="1"/>
</dbReference>
<dbReference type="CDD" id="cd01650">
    <property type="entry name" value="RT_nLTR_like"/>
    <property type="match status" value="1"/>
</dbReference>
<dbReference type="Pfam" id="PF14529">
    <property type="entry name" value="Exo_endo_phos_2"/>
    <property type="match status" value="1"/>
</dbReference>
<dbReference type="SUPFAM" id="SSF56672">
    <property type="entry name" value="DNA/RNA polymerases"/>
    <property type="match status" value="1"/>
</dbReference>
<evidence type="ECO:0000313" key="2">
    <source>
        <dbReference type="EnsemblMetazoa" id="XP_050498825.1"/>
    </source>
</evidence>
<proteinExistence type="predicted"/>
<evidence type="ECO:0000313" key="3">
    <source>
        <dbReference type="Proteomes" id="UP001652700"/>
    </source>
</evidence>
<dbReference type="Proteomes" id="UP001652700">
    <property type="component" value="Unplaced"/>
</dbReference>
<dbReference type="InterPro" id="IPR000477">
    <property type="entry name" value="RT_dom"/>
</dbReference>
<name>A0ABM5JLL8_DIAVI</name>
<dbReference type="GeneID" id="114330641"/>
<dbReference type="PANTHER" id="PTHR36688:SF2">
    <property type="entry name" value="ENDONUCLEASE_EXONUCLEASE_PHOSPHATASE DOMAIN-CONTAINING PROTEIN"/>
    <property type="match status" value="1"/>
</dbReference>
<reference evidence="2" key="1">
    <citation type="submission" date="2025-05" db="UniProtKB">
        <authorList>
            <consortium name="EnsemblMetazoa"/>
        </authorList>
    </citation>
    <scope>IDENTIFICATION</scope>
</reference>
<keyword evidence="3" id="KW-1185">Reference proteome</keyword>
<feature type="domain" description="Reverse transcriptase" evidence="1">
    <location>
        <begin position="465"/>
        <end position="739"/>
    </location>
</feature>
<dbReference type="EnsemblMetazoa" id="XM_050642868.1">
    <property type="protein sequence ID" value="XP_050498825.1"/>
    <property type="gene ID" value="LOC114330641"/>
</dbReference>
<dbReference type="InterPro" id="IPR052560">
    <property type="entry name" value="RdDP_mobile_element"/>
</dbReference>
<organism evidence="2 3">
    <name type="scientific">Diabrotica virgifera virgifera</name>
    <name type="common">western corn rootworm</name>
    <dbReference type="NCBI Taxonomy" id="50390"/>
    <lineage>
        <taxon>Eukaryota</taxon>
        <taxon>Metazoa</taxon>
        <taxon>Ecdysozoa</taxon>
        <taxon>Arthropoda</taxon>
        <taxon>Hexapoda</taxon>
        <taxon>Insecta</taxon>
        <taxon>Pterygota</taxon>
        <taxon>Neoptera</taxon>
        <taxon>Endopterygota</taxon>
        <taxon>Coleoptera</taxon>
        <taxon>Polyphaga</taxon>
        <taxon>Cucujiformia</taxon>
        <taxon>Chrysomeloidea</taxon>
        <taxon>Chrysomelidae</taxon>
        <taxon>Galerucinae</taxon>
        <taxon>Diabroticina</taxon>
        <taxon>Diabroticites</taxon>
        <taxon>Diabrotica</taxon>
    </lineage>
</organism>